<name>A0A0D5C0J7_9ARCH</name>
<keyword evidence="1" id="KW-0472">Membrane</keyword>
<feature type="transmembrane region" description="Helical" evidence="1">
    <location>
        <begin position="68"/>
        <end position="88"/>
    </location>
</feature>
<evidence type="ECO:0000256" key="1">
    <source>
        <dbReference type="SAM" id="Phobius"/>
    </source>
</evidence>
<evidence type="ECO:0000313" key="3">
    <source>
        <dbReference type="Proteomes" id="UP000032408"/>
    </source>
</evidence>
<keyword evidence="1" id="KW-0812">Transmembrane</keyword>
<keyword evidence="1" id="KW-1133">Transmembrane helix</keyword>
<dbReference type="Proteomes" id="UP000032408">
    <property type="component" value="Chromosome"/>
</dbReference>
<dbReference type="GeneID" id="24819836"/>
<keyword evidence="3" id="KW-1185">Reference proteome</keyword>
<evidence type="ECO:0000313" key="2">
    <source>
        <dbReference type="EMBL" id="AJW70299.1"/>
    </source>
</evidence>
<gene>
    <name evidence="2" type="ORF">NADRNF5_0603</name>
</gene>
<sequence length="101" mass="10578">MKKTSSIYAGMLFSAMLVVVIQPAFAQYDVLDKGSLYDWLEDPANKKTIATNPDAFGSGTPYFAADGIVGASILAGGVFGGIAASFFIRGRKGKYAAMGRG</sequence>
<dbReference type="OrthoDB" id="1920at2157"/>
<dbReference type="AlphaFoldDB" id="A0A0D5C0J7"/>
<dbReference type="HOGENOM" id="CLU_165240_0_0_2"/>
<reference evidence="2 3" key="2">
    <citation type="journal article" date="2016" name="ISME J.">
        <title>Physiological and genomic characterization of two novel marine thaumarchaeal strains indicates niche differentiation.</title>
        <authorList>
            <person name="Bayer B."/>
            <person name="Vojvoda J."/>
            <person name="Offre P."/>
            <person name="Alves R.J."/>
            <person name="Elisabeth N.H."/>
            <person name="Garcia J.A."/>
            <person name="Volland J.M."/>
            <person name="Srivastava A."/>
            <person name="Schleper C."/>
            <person name="Herndl G.J."/>
        </authorList>
    </citation>
    <scope>NUCLEOTIDE SEQUENCE [LARGE SCALE GENOMIC DNA]</scope>
    <source>
        <strain evidence="2 3">NF5</strain>
    </source>
</reference>
<evidence type="ECO:0008006" key="4">
    <source>
        <dbReference type="Google" id="ProtNLM"/>
    </source>
</evidence>
<accession>A0A0D5C0J7</accession>
<dbReference type="KEGG" id="nin:NADRNF5_0603"/>
<protein>
    <recommendedName>
        <fullName evidence="4">PDGLE domain-containing protein</fullName>
    </recommendedName>
</protein>
<reference evidence="3" key="1">
    <citation type="submission" date="2015-03" db="EMBL/GenBank/DDBJ databases">
        <title>Characterization of two novel Thaumarchaeota isolated from the Northern Adriatic Sea.</title>
        <authorList>
            <person name="Bayer B."/>
            <person name="Vojvoda J."/>
            <person name="Offre P."/>
            <person name="Srivastava A."/>
            <person name="Elisabeth N."/>
            <person name="Garcia J.A.L."/>
            <person name="Schleper C."/>
            <person name="Herndl G.J."/>
        </authorList>
    </citation>
    <scope>NUCLEOTIDE SEQUENCE [LARGE SCALE GENOMIC DNA]</scope>
    <source>
        <strain evidence="3">NF5</strain>
    </source>
</reference>
<dbReference type="STRING" id="1580092.NADRNF5_0603"/>
<dbReference type="RefSeq" id="WP_052661864.1">
    <property type="nucleotide sequence ID" value="NZ_CP011070.1"/>
</dbReference>
<dbReference type="EMBL" id="CP011070">
    <property type="protein sequence ID" value="AJW70299.1"/>
    <property type="molecule type" value="Genomic_DNA"/>
</dbReference>
<proteinExistence type="predicted"/>
<organism evidence="2 3">
    <name type="scientific">Nitrosopumilus adriaticus</name>
    <dbReference type="NCBI Taxonomy" id="1580092"/>
    <lineage>
        <taxon>Archaea</taxon>
        <taxon>Nitrososphaerota</taxon>
        <taxon>Nitrososphaeria</taxon>
        <taxon>Nitrosopumilales</taxon>
        <taxon>Nitrosopumilaceae</taxon>
        <taxon>Nitrosopumilus</taxon>
    </lineage>
</organism>